<dbReference type="PANTHER" id="PTHR33064">
    <property type="entry name" value="POL PROTEIN"/>
    <property type="match status" value="1"/>
</dbReference>
<keyword evidence="3" id="KW-1185">Reference proteome</keyword>
<dbReference type="InterPro" id="IPR043128">
    <property type="entry name" value="Rev_trsase/Diguanyl_cyclase"/>
</dbReference>
<dbReference type="InterPro" id="IPR043502">
    <property type="entry name" value="DNA/RNA_pol_sf"/>
</dbReference>
<gene>
    <name evidence="2" type="primary">pol_2150</name>
    <name evidence="2" type="ORF">TNCT_478141</name>
</gene>
<dbReference type="CDD" id="cd01647">
    <property type="entry name" value="RT_LTR"/>
    <property type="match status" value="1"/>
</dbReference>
<dbReference type="InterPro" id="IPR000477">
    <property type="entry name" value="RT_dom"/>
</dbReference>
<sequence length="204" mass="23714">MSFGLKNAPYYFSRLMAELLEGCEKFALPYLDDVLFFSENWDGDISHKDKVLERIQNARLTIKPAKCKFAQDSVKYLGHVVGLGKKFPAQLKVNTIIDFPVKGLKPRNEFRCVERSENQEDPTYVHYDNEFENDHLNISSDSSNQQSPIERIMQKYQFSNAERDFNQDLTHSTSKGLKNEDLPLLEVLYGHIRRLASVNKKYTR</sequence>
<dbReference type="Proteomes" id="UP000887116">
    <property type="component" value="Unassembled WGS sequence"/>
</dbReference>
<dbReference type="GO" id="GO:0071897">
    <property type="term" value="P:DNA biosynthetic process"/>
    <property type="evidence" value="ECO:0007669"/>
    <property type="project" value="UniProtKB-ARBA"/>
</dbReference>
<dbReference type="FunFam" id="3.30.70.270:FF:000003">
    <property type="entry name" value="Transposon Ty3-G Gag-Pol polyprotein"/>
    <property type="match status" value="1"/>
</dbReference>
<name>A0A8X6IE99_TRICU</name>
<comment type="caution">
    <text evidence="2">The sequence shown here is derived from an EMBL/GenBank/DDBJ whole genome shotgun (WGS) entry which is preliminary data.</text>
</comment>
<accession>A0A8X6IE99</accession>
<evidence type="ECO:0000313" key="3">
    <source>
        <dbReference type="Proteomes" id="UP000887116"/>
    </source>
</evidence>
<evidence type="ECO:0000259" key="1">
    <source>
        <dbReference type="Pfam" id="PF00078"/>
    </source>
</evidence>
<dbReference type="SUPFAM" id="SSF56672">
    <property type="entry name" value="DNA/RNA polymerases"/>
    <property type="match status" value="1"/>
</dbReference>
<feature type="domain" description="Reverse transcriptase" evidence="1">
    <location>
        <begin position="1"/>
        <end position="80"/>
    </location>
</feature>
<evidence type="ECO:0000313" key="2">
    <source>
        <dbReference type="EMBL" id="GFR03120.1"/>
    </source>
</evidence>
<dbReference type="EMBL" id="BMAO01015627">
    <property type="protein sequence ID" value="GFR03120.1"/>
    <property type="molecule type" value="Genomic_DNA"/>
</dbReference>
<dbReference type="InterPro" id="IPR051320">
    <property type="entry name" value="Viral_Replic_Matur_Polypro"/>
</dbReference>
<dbReference type="PANTHER" id="PTHR33064:SF29">
    <property type="entry name" value="PEPTIDASE A2 DOMAIN-CONTAINING PROTEIN-RELATED"/>
    <property type="match status" value="1"/>
</dbReference>
<organism evidence="2 3">
    <name type="scientific">Trichonephila clavata</name>
    <name type="common">Joro spider</name>
    <name type="synonym">Nephila clavata</name>
    <dbReference type="NCBI Taxonomy" id="2740835"/>
    <lineage>
        <taxon>Eukaryota</taxon>
        <taxon>Metazoa</taxon>
        <taxon>Ecdysozoa</taxon>
        <taxon>Arthropoda</taxon>
        <taxon>Chelicerata</taxon>
        <taxon>Arachnida</taxon>
        <taxon>Araneae</taxon>
        <taxon>Araneomorphae</taxon>
        <taxon>Entelegynae</taxon>
        <taxon>Araneoidea</taxon>
        <taxon>Nephilidae</taxon>
        <taxon>Trichonephila</taxon>
    </lineage>
</organism>
<dbReference type="AlphaFoldDB" id="A0A8X6IE99"/>
<protein>
    <submittedName>
        <fullName evidence="2">Retrovirus-related Pol polyprotein from transposon 17.6</fullName>
    </submittedName>
</protein>
<dbReference type="Pfam" id="PF00078">
    <property type="entry name" value="RVT_1"/>
    <property type="match status" value="1"/>
</dbReference>
<dbReference type="OrthoDB" id="6429497at2759"/>
<dbReference type="Gene3D" id="3.30.70.270">
    <property type="match status" value="1"/>
</dbReference>
<reference evidence="2" key="1">
    <citation type="submission" date="2020-07" db="EMBL/GenBank/DDBJ databases">
        <title>Multicomponent nature underlies the extraordinary mechanical properties of spider dragline silk.</title>
        <authorList>
            <person name="Kono N."/>
            <person name="Nakamura H."/>
            <person name="Mori M."/>
            <person name="Yoshida Y."/>
            <person name="Ohtoshi R."/>
            <person name="Malay A.D."/>
            <person name="Moran D.A.P."/>
            <person name="Tomita M."/>
            <person name="Numata K."/>
            <person name="Arakawa K."/>
        </authorList>
    </citation>
    <scope>NUCLEOTIDE SEQUENCE</scope>
</reference>
<proteinExistence type="predicted"/>